<feature type="transmembrane region" description="Helical" evidence="1">
    <location>
        <begin position="52"/>
        <end position="69"/>
    </location>
</feature>
<proteinExistence type="predicted"/>
<feature type="transmembrane region" description="Helical" evidence="1">
    <location>
        <begin position="6"/>
        <end position="31"/>
    </location>
</feature>
<keyword evidence="1" id="KW-1133">Transmembrane helix</keyword>
<dbReference type="AlphaFoldDB" id="A0AAW4L3W4"/>
<dbReference type="Proteomes" id="UP000811899">
    <property type="component" value="Unassembled WGS sequence"/>
</dbReference>
<reference evidence="2 3" key="1">
    <citation type="submission" date="2021-05" db="EMBL/GenBank/DDBJ databases">
        <title>The draft genome of Geobacter pelophilus DSM 12255.</title>
        <authorList>
            <person name="Xu Z."/>
            <person name="Masuda Y."/>
            <person name="Itoh H."/>
            <person name="Senoo K."/>
        </authorList>
    </citation>
    <scope>NUCLEOTIDE SEQUENCE [LARGE SCALE GENOMIC DNA]</scope>
    <source>
        <strain evidence="2 3">DSM 12255</strain>
    </source>
</reference>
<keyword evidence="1" id="KW-0472">Membrane</keyword>
<gene>
    <name evidence="2" type="ORF">KI809_03185</name>
</gene>
<sequence length="101" mass="11435">MEQYIPYVFLGNALLVIVDATLGYFMAPLLLSKMEAAKAESAAWTANSIRKLLSVVVALYMFFNCMAYFGQNSLLLLIVTAVVILDIMLQLVVRWKVRRKE</sequence>
<organism evidence="2 3">
    <name type="scientific">Geoanaerobacter pelophilus</name>
    <dbReference type="NCBI Taxonomy" id="60036"/>
    <lineage>
        <taxon>Bacteria</taxon>
        <taxon>Pseudomonadati</taxon>
        <taxon>Thermodesulfobacteriota</taxon>
        <taxon>Desulfuromonadia</taxon>
        <taxon>Geobacterales</taxon>
        <taxon>Geobacteraceae</taxon>
        <taxon>Geoanaerobacter</taxon>
    </lineage>
</organism>
<evidence type="ECO:0000256" key="1">
    <source>
        <dbReference type="SAM" id="Phobius"/>
    </source>
</evidence>
<name>A0AAW4L3W4_9BACT</name>
<evidence type="ECO:0000313" key="3">
    <source>
        <dbReference type="Proteomes" id="UP000811899"/>
    </source>
</evidence>
<keyword evidence="3" id="KW-1185">Reference proteome</keyword>
<evidence type="ECO:0008006" key="4">
    <source>
        <dbReference type="Google" id="ProtNLM"/>
    </source>
</evidence>
<protein>
    <recommendedName>
        <fullName evidence="4">PQ loop repeat-containing protein</fullName>
    </recommendedName>
</protein>
<feature type="transmembrane region" description="Helical" evidence="1">
    <location>
        <begin position="75"/>
        <end position="93"/>
    </location>
</feature>
<evidence type="ECO:0000313" key="2">
    <source>
        <dbReference type="EMBL" id="MBT0663295.1"/>
    </source>
</evidence>
<comment type="caution">
    <text evidence="2">The sequence shown here is derived from an EMBL/GenBank/DDBJ whole genome shotgun (WGS) entry which is preliminary data.</text>
</comment>
<dbReference type="EMBL" id="JAHCVJ010000001">
    <property type="protein sequence ID" value="MBT0663295.1"/>
    <property type="molecule type" value="Genomic_DNA"/>
</dbReference>
<accession>A0AAW4L3W4</accession>
<keyword evidence="1" id="KW-0812">Transmembrane</keyword>